<proteinExistence type="inferred from homology"/>
<name>A0ABP6FQC6_9ACTN</name>
<evidence type="ECO:0008006" key="13">
    <source>
        <dbReference type="Google" id="ProtNLM"/>
    </source>
</evidence>
<keyword evidence="5" id="KW-0479">Metal-binding</keyword>
<keyword evidence="9" id="KW-0238">DNA-binding</keyword>
<keyword evidence="12" id="KW-1185">Reference proteome</keyword>
<protein>
    <recommendedName>
        <fullName evidence="13">Transcriptional repressor</fullName>
    </recommendedName>
</protein>
<dbReference type="Gene3D" id="3.30.1490.190">
    <property type="match status" value="1"/>
</dbReference>
<evidence type="ECO:0000256" key="6">
    <source>
        <dbReference type="ARBA" id="ARBA00022833"/>
    </source>
</evidence>
<dbReference type="SUPFAM" id="SSF46785">
    <property type="entry name" value="Winged helix' DNA-binding domain"/>
    <property type="match status" value="1"/>
</dbReference>
<evidence type="ECO:0000256" key="9">
    <source>
        <dbReference type="ARBA" id="ARBA00023125"/>
    </source>
</evidence>
<comment type="similarity">
    <text evidence="2">Belongs to the Fur family.</text>
</comment>
<dbReference type="InterPro" id="IPR002481">
    <property type="entry name" value="FUR"/>
</dbReference>
<keyword evidence="7" id="KW-0408">Iron</keyword>
<gene>
    <name evidence="11" type="ORF">GCM10010412_093080</name>
</gene>
<keyword evidence="4" id="KW-0678">Repressor</keyword>
<dbReference type="Pfam" id="PF01475">
    <property type="entry name" value="FUR"/>
    <property type="match status" value="1"/>
</dbReference>
<evidence type="ECO:0000313" key="11">
    <source>
        <dbReference type="EMBL" id="GAA2697849.1"/>
    </source>
</evidence>
<dbReference type="InterPro" id="IPR043135">
    <property type="entry name" value="Fur_C"/>
</dbReference>
<keyword evidence="10" id="KW-0804">Transcription</keyword>
<dbReference type="EMBL" id="BAAATE010000049">
    <property type="protein sequence ID" value="GAA2697849.1"/>
    <property type="molecule type" value="Genomic_DNA"/>
</dbReference>
<evidence type="ECO:0000256" key="8">
    <source>
        <dbReference type="ARBA" id="ARBA00023015"/>
    </source>
</evidence>
<dbReference type="Gene3D" id="1.10.10.10">
    <property type="entry name" value="Winged helix-like DNA-binding domain superfamily/Winged helix DNA-binding domain"/>
    <property type="match status" value="1"/>
</dbReference>
<dbReference type="Proteomes" id="UP001501666">
    <property type="component" value="Unassembled WGS sequence"/>
</dbReference>
<keyword evidence="3" id="KW-0963">Cytoplasm</keyword>
<evidence type="ECO:0000313" key="12">
    <source>
        <dbReference type="Proteomes" id="UP001501666"/>
    </source>
</evidence>
<dbReference type="InterPro" id="IPR036390">
    <property type="entry name" value="WH_DNA-bd_sf"/>
</dbReference>
<organism evidence="11 12">
    <name type="scientific">Nonomuraea recticatena</name>
    <dbReference type="NCBI Taxonomy" id="46178"/>
    <lineage>
        <taxon>Bacteria</taxon>
        <taxon>Bacillati</taxon>
        <taxon>Actinomycetota</taxon>
        <taxon>Actinomycetes</taxon>
        <taxon>Streptosporangiales</taxon>
        <taxon>Streptosporangiaceae</taxon>
        <taxon>Nonomuraea</taxon>
    </lineage>
</organism>
<evidence type="ECO:0000256" key="2">
    <source>
        <dbReference type="ARBA" id="ARBA00007957"/>
    </source>
</evidence>
<evidence type="ECO:0000256" key="1">
    <source>
        <dbReference type="ARBA" id="ARBA00004496"/>
    </source>
</evidence>
<comment type="caution">
    <text evidence="11">The sequence shown here is derived from an EMBL/GenBank/DDBJ whole genome shotgun (WGS) entry which is preliminary data.</text>
</comment>
<keyword evidence="8" id="KW-0805">Transcription regulation</keyword>
<evidence type="ECO:0000256" key="7">
    <source>
        <dbReference type="ARBA" id="ARBA00023004"/>
    </source>
</evidence>
<dbReference type="PANTHER" id="PTHR33202">
    <property type="entry name" value="ZINC UPTAKE REGULATION PROTEIN"/>
    <property type="match status" value="1"/>
</dbReference>
<sequence>MRVDGTLEVREIVDGALACGQAAPLAAPAFAGQAAEHVSQRLSRSRDRSLVVDDAVSFRVQSWPVVFEGYRFRRHARPPQGCPITRNADHTIPYGMSLERATLNLDNSLSCIIRVYDGRFGDMTASGTPTIAEELRGAGLRVTAARVALLETVRDGDHLGVEAIASGVRDRVGHISLQAVYEALHALDAAGLVRRLEPPGSPALYEGRVGDNHHHLVCRSCGAVADVDCAVGHAPCLTASDDHGFSIDEAEVIYWGLCPGCSSTRSS</sequence>
<reference evidence="12" key="1">
    <citation type="journal article" date="2019" name="Int. J. Syst. Evol. Microbiol.">
        <title>The Global Catalogue of Microorganisms (GCM) 10K type strain sequencing project: providing services to taxonomists for standard genome sequencing and annotation.</title>
        <authorList>
            <consortium name="The Broad Institute Genomics Platform"/>
            <consortium name="The Broad Institute Genome Sequencing Center for Infectious Disease"/>
            <person name="Wu L."/>
            <person name="Ma J."/>
        </authorList>
    </citation>
    <scope>NUCLEOTIDE SEQUENCE [LARGE SCALE GENOMIC DNA]</scope>
    <source>
        <strain evidence="12">JCM 6835</strain>
    </source>
</reference>
<dbReference type="CDD" id="cd07153">
    <property type="entry name" value="Fur_like"/>
    <property type="match status" value="1"/>
</dbReference>
<evidence type="ECO:0000256" key="4">
    <source>
        <dbReference type="ARBA" id="ARBA00022491"/>
    </source>
</evidence>
<evidence type="ECO:0000256" key="10">
    <source>
        <dbReference type="ARBA" id="ARBA00023163"/>
    </source>
</evidence>
<evidence type="ECO:0000256" key="3">
    <source>
        <dbReference type="ARBA" id="ARBA00022490"/>
    </source>
</evidence>
<dbReference type="PANTHER" id="PTHR33202:SF18">
    <property type="entry name" value="TRANSCRIPTIONAL REGULATOR FURA"/>
    <property type="match status" value="1"/>
</dbReference>
<keyword evidence="6" id="KW-0862">Zinc</keyword>
<accession>A0ABP6FQC6</accession>
<comment type="subcellular location">
    <subcellularLocation>
        <location evidence="1">Cytoplasm</location>
    </subcellularLocation>
</comment>
<dbReference type="InterPro" id="IPR036388">
    <property type="entry name" value="WH-like_DNA-bd_sf"/>
</dbReference>
<evidence type="ECO:0000256" key="5">
    <source>
        <dbReference type="ARBA" id="ARBA00022723"/>
    </source>
</evidence>